<reference evidence="6 7" key="1">
    <citation type="submission" date="2023-04" db="EMBL/GenBank/DDBJ databases">
        <title>Nanopore sequencing of Janthinobacterium from water.</title>
        <authorList>
            <person name="Ciuchcinski K."/>
            <person name="Rokowska A."/>
            <person name="Dziewit L."/>
        </authorList>
    </citation>
    <scope>NUCLEOTIDE SEQUENCE [LARGE SCALE GENOMIC DNA]</scope>
    <source>
        <strain evidence="6 7">DEMB2</strain>
    </source>
</reference>
<accession>A0ABY8IBB1</accession>
<sequence length="1036" mass="110940">MSALLNSFTQDTRVLAFSTPIGRDKLLAECFRGEEGLSECYEFKVTALSTDAGMSLKSLHGQPVLLELLTATSRDDKRPFHGHITSAERAGADGGFARYVFTIGPWYAFLAHGRDSRIFQDKTVFDILDAIFGGWQNVGPLVPAWRYDILDRDVYPIRSLTCQYQESNMAFAERLMREEGLFYYFEHIGNAESAILGSHTMVIADHNGCFKPNAQATINFTQPGAVMKEDSMDRWRTSVRLQTNAIELSSWDYRTTGSRPVSSVSANGDGGNPLVSRDTPGAYAYESMKQGQRIADNQMQALDAMRETHIGAGTVRTLSAGTTITLHGQSQLDAASVSGGDDARTFVIVRVVHLAHNNLSTEAKTEITERLGQSVLDVLIQKERKHSLHAVGAEKGERPVYRNRIDAIRSKAPYRSRGQDGHGQLLNPRPTVHGQQTAIVVGPAGAATYTDRDHRIKVQFHWQRGTGESDLSHSRLNHPSPEGQAGASANEKAGTWVRISTPMAPVAGANWGSVAVPRIGSEVVIDFLDGDIDRPVVIGSLYNGKGQDNAQHNQVAQGAGVSTGNAPAWFPGDSGAHAHPAVLSGFKTQAMNTSQNGAGAYSQLVFDDTAGQSRVALQRHANPHQGTAELNMGHLRHQSDNQRLSPVGFGAELKTEHGAAIRAGSGLLLSTDARLNANGSQLDSREAKVQIEQSLQLQTALATTAQKHNATLKDDKGQAEPAPEKLPSIAQMAHSVSVIETMEGNTSSGDGAGGSGKVTAYAEPHLQLSSPAGIAATTPADAIIIAGNTSSITAGQDINFAAQGNSLYAVKAGISLFTYGKADSKDKPNQETGIMLHAASGKVSSQSQSDETRITADKAITVASMTKSVTVAAKEHVLLTSQDAYIKLEGGNIMIHGPGAMTFKASMKELAGPSASTSILPPLPKIDQIKNFIEFNHHWPDLTPVAGGAYRAEFADGTACVGKLDAKGHARLENIPQGAVKVYFGEDPRPFTADSPKDAGKTTLENVQNDLKKHGQPTDPDDVESLLYSMVGRDIQ</sequence>
<evidence type="ECO:0000313" key="7">
    <source>
        <dbReference type="Proteomes" id="UP001219584"/>
    </source>
</evidence>
<dbReference type="Pfam" id="PF04717">
    <property type="entry name" value="Phage_base_V"/>
    <property type="match status" value="1"/>
</dbReference>
<dbReference type="InterPro" id="IPR028244">
    <property type="entry name" value="T6SS_Rhs_Vgr_dom"/>
</dbReference>
<dbReference type="Gene3D" id="3.55.50.10">
    <property type="entry name" value="Baseplate protein-like domains"/>
    <property type="match status" value="1"/>
</dbReference>
<dbReference type="InterPro" id="IPR006531">
    <property type="entry name" value="Gp5/Vgr_OB"/>
</dbReference>
<keyword evidence="7" id="KW-1185">Reference proteome</keyword>
<proteinExistence type="inferred from homology"/>
<evidence type="ECO:0000259" key="3">
    <source>
        <dbReference type="Pfam" id="PF04717"/>
    </source>
</evidence>
<protein>
    <submittedName>
        <fullName evidence="6">Type VI secretion system tip protein TssI/VgrG</fullName>
    </submittedName>
</protein>
<evidence type="ECO:0000313" key="6">
    <source>
        <dbReference type="EMBL" id="WFR82219.1"/>
    </source>
</evidence>
<dbReference type="InterPro" id="IPR037026">
    <property type="entry name" value="Vgr_OB-fold_dom_sf"/>
</dbReference>
<dbReference type="NCBIfam" id="TIGR01646">
    <property type="entry name" value="vgr_GE"/>
    <property type="match status" value="1"/>
</dbReference>
<organism evidence="6 7">
    <name type="scientific">Janthinobacterium rivuli</name>
    <dbReference type="NCBI Taxonomy" id="2751478"/>
    <lineage>
        <taxon>Bacteria</taxon>
        <taxon>Pseudomonadati</taxon>
        <taxon>Pseudomonadota</taxon>
        <taxon>Betaproteobacteria</taxon>
        <taxon>Burkholderiales</taxon>
        <taxon>Oxalobacteraceae</taxon>
        <taxon>Janthinobacterium</taxon>
    </lineage>
</organism>
<gene>
    <name evidence="6" type="primary">tssI</name>
    <name evidence="6" type="ORF">P9875_14045</name>
</gene>
<dbReference type="InterPro" id="IPR017847">
    <property type="entry name" value="T6SS_RhsGE_Vgr_subset"/>
</dbReference>
<feature type="domain" description="Putative type VI secretion system Rhs element associated Vgr" evidence="5">
    <location>
        <begin position="598"/>
        <end position="705"/>
    </location>
</feature>
<dbReference type="Gene3D" id="4.10.220.110">
    <property type="match status" value="1"/>
</dbReference>
<dbReference type="InterPro" id="IPR006533">
    <property type="entry name" value="T6SS_Vgr_RhsGE"/>
</dbReference>
<evidence type="ECO:0000259" key="5">
    <source>
        <dbReference type="Pfam" id="PF13296"/>
    </source>
</evidence>
<name>A0ABY8IBB1_9BURK</name>
<dbReference type="Proteomes" id="UP001219584">
    <property type="component" value="Chromosome"/>
</dbReference>
<feature type="domain" description="DUF2345" evidence="4">
    <location>
        <begin position="754"/>
        <end position="914"/>
    </location>
</feature>
<feature type="domain" description="Gp5/Type VI secretion system Vgr protein OB-fold" evidence="3">
    <location>
        <begin position="491"/>
        <end position="542"/>
    </location>
</feature>
<dbReference type="Pfam" id="PF05954">
    <property type="entry name" value="Phage_GPD"/>
    <property type="match status" value="1"/>
</dbReference>
<dbReference type="NCBIfam" id="TIGR03361">
    <property type="entry name" value="VI_Rhs_Vgr"/>
    <property type="match status" value="1"/>
</dbReference>
<feature type="region of interest" description="Disordered" evidence="2">
    <location>
        <begin position="466"/>
        <end position="491"/>
    </location>
</feature>
<dbReference type="Gene3D" id="2.30.110.50">
    <property type="match status" value="1"/>
</dbReference>
<dbReference type="Gene3D" id="2.40.50.230">
    <property type="entry name" value="Gp5 N-terminal domain"/>
    <property type="match status" value="1"/>
</dbReference>
<dbReference type="RefSeq" id="WP_278318727.1">
    <property type="nucleotide sequence ID" value="NZ_CP121464.1"/>
</dbReference>
<dbReference type="SUPFAM" id="SSF69279">
    <property type="entry name" value="Phage tail proteins"/>
    <property type="match status" value="2"/>
</dbReference>
<dbReference type="Pfam" id="PF10106">
    <property type="entry name" value="DUF2345"/>
    <property type="match status" value="1"/>
</dbReference>
<dbReference type="EMBL" id="CP121464">
    <property type="protein sequence ID" value="WFR82219.1"/>
    <property type="molecule type" value="Genomic_DNA"/>
</dbReference>
<dbReference type="SUPFAM" id="SSF69255">
    <property type="entry name" value="gp5 N-terminal domain-like"/>
    <property type="match status" value="1"/>
</dbReference>
<dbReference type="Pfam" id="PF13296">
    <property type="entry name" value="T6SS_Vgr"/>
    <property type="match status" value="1"/>
</dbReference>
<evidence type="ECO:0000259" key="4">
    <source>
        <dbReference type="Pfam" id="PF10106"/>
    </source>
</evidence>
<dbReference type="InterPro" id="IPR018769">
    <property type="entry name" value="VgrG2_DUF2345"/>
</dbReference>
<comment type="similarity">
    <text evidence="1">Belongs to the VgrG protein family.</text>
</comment>
<evidence type="ECO:0000256" key="2">
    <source>
        <dbReference type="SAM" id="MobiDB-lite"/>
    </source>
</evidence>
<evidence type="ECO:0000256" key="1">
    <source>
        <dbReference type="ARBA" id="ARBA00005558"/>
    </source>
</evidence>